<evidence type="ECO:0000313" key="2">
    <source>
        <dbReference type="Proteomes" id="UP001630127"/>
    </source>
</evidence>
<comment type="caution">
    <text evidence="1">The sequence shown here is derived from an EMBL/GenBank/DDBJ whole genome shotgun (WGS) entry which is preliminary data.</text>
</comment>
<name>A0ABD2XSZ0_9GENT</name>
<sequence length="75" mass="8437">MMETSGMRKHLLDFDVSYEDLVRMANNNGYHTEDVECLDLLHQCHTYRSEVAESGCARDVAGCKGGRGKEEGPWS</sequence>
<dbReference type="AlphaFoldDB" id="A0ABD2XSZ0"/>
<dbReference type="EMBL" id="JBJUIK010000017">
    <property type="protein sequence ID" value="KAL3498073.1"/>
    <property type="molecule type" value="Genomic_DNA"/>
</dbReference>
<reference evidence="1 2" key="1">
    <citation type="submission" date="2024-11" db="EMBL/GenBank/DDBJ databases">
        <title>A near-complete genome assembly of Cinchona calisaya.</title>
        <authorList>
            <person name="Lian D.C."/>
            <person name="Zhao X.W."/>
            <person name="Wei L."/>
        </authorList>
    </citation>
    <scope>NUCLEOTIDE SEQUENCE [LARGE SCALE GENOMIC DNA]</scope>
    <source>
        <tissue evidence="1">Nenye</tissue>
    </source>
</reference>
<proteinExistence type="predicted"/>
<protein>
    <submittedName>
        <fullName evidence="1">Uncharacterized protein</fullName>
    </submittedName>
</protein>
<organism evidence="1 2">
    <name type="scientific">Cinchona calisaya</name>
    <dbReference type="NCBI Taxonomy" id="153742"/>
    <lineage>
        <taxon>Eukaryota</taxon>
        <taxon>Viridiplantae</taxon>
        <taxon>Streptophyta</taxon>
        <taxon>Embryophyta</taxon>
        <taxon>Tracheophyta</taxon>
        <taxon>Spermatophyta</taxon>
        <taxon>Magnoliopsida</taxon>
        <taxon>eudicotyledons</taxon>
        <taxon>Gunneridae</taxon>
        <taxon>Pentapetalae</taxon>
        <taxon>asterids</taxon>
        <taxon>lamiids</taxon>
        <taxon>Gentianales</taxon>
        <taxon>Rubiaceae</taxon>
        <taxon>Cinchonoideae</taxon>
        <taxon>Cinchoneae</taxon>
        <taxon>Cinchona</taxon>
    </lineage>
</organism>
<gene>
    <name evidence="1" type="ORF">ACH5RR_040805</name>
</gene>
<dbReference type="Proteomes" id="UP001630127">
    <property type="component" value="Unassembled WGS sequence"/>
</dbReference>
<accession>A0ABD2XSZ0</accession>
<evidence type="ECO:0000313" key="1">
    <source>
        <dbReference type="EMBL" id="KAL3498073.1"/>
    </source>
</evidence>
<keyword evidence="2" id="KW-1185">Reference proteome</keyword>